<gene>
    <name evidence="6" type="ORF">HAX54_049835</name>
</gene>
<evidence type="ECO:0000256" key="1">
    <source>
        <dbReference type="ARBA" id="ARBA00009995"/>
    </source>
</evidence>
<dbReference type="Pfam" id="PF00201">
    <property type="entry name" value="UDPGT"/>
    <property type="match status" value="1"/>
</dbReference>
<dbReference type="InterPro" id="IPR002213">
    <property type="entry name" value="UDP_glucos_trans"/>
</dbReference>
<dbReference type="SUPFAM" id="SSF53756">
    <property type="entry name" value="UDP-Glycosyltransferase/glycogen phosphorylase"/>
    <property type="match status" value="1"/>
</dbReference>
<dbReference type="PANTHER" id="PTHR48044">
    <property type="entry name" value="GLYCOSYLTRANSFERASE"/>
    <property type="match status" value="1"/>
</dbReference>
<evidence type="ECO:0000256" key="4">
    <source>
        <dbReference type="RuleBase" id="RU362057"/>
    </source>
</evidence>
<keyword evidence="3" id="KW-0328">Glycosyltransferase</keyword>
<dbReference type="EMBL" id="JACEIK010000856">
    <property type="protein sequence ID" value="MCD7463034.1"/>
    <property type="molecule type" value="Genomic_DNA"/>
</dbReference>
<protein>
    <recommendedName>
        <fullName evidence="4">Glycosyltransferase</fullName>
        <ecNumber evidence="4">2.4.1.-</ecNumber>
    </recommendedName>
</protein>
<reference evidence="6 7" key="1">
    <citation type="journal article" date="2021" name="BMC Genomics">
        <title>Datura genome reveals duplications of psychoactive alkaloid biosynthetic genes and high mutation rate following tissue culture.</title>
        <authorList>
            <person name="Rajewski A."/>
            <person name="Carter-House D."/>
            <person name="Stajich J."/>
            <person name="Litt A."/>
        </authorList>
    </citation>
    <scope>NUCLEOTIDE SEQUENCE [LARGE SCALE GENOMIC DNA]</scope>
    <source>
        <strain evidence="6">AR-01</strain>
    </source>
</reference>
<feature type="domain" description="Glycosyltransferase N-terminal" evidence="5">
    <location>
        <begin position="8"/>
        <end position="247"/>
    </location>
</feature>
<dbReference type="PROSITE" id="PS00375">
    <property type="entry name" value="UDPGT"/>
    <property type="match status" value="1"/>
</dbReference>
<dbReference type="EC" id="2.4.1.-" evidence="4"/>
<dbReference type="PANTHER" id="PTHR48044:SF80">
    <property type="entry name" value="ZEATIN O-XYLOSYLTRANSFERASE-LIKE"/>
    <property type="match status" value="1"/>
</dbReference>
<dbReference type="CDD" id="cd03784">
    <property type="entry name" value="GT1_Gtf-like"/>
    <property type="match status" value="1"/>
</dbReference>
<dbReference type="Pfam" id="PF26168">
    <property type="entry name" value="Glyco_transf_N"/>
    <property type="match status" value="1"/>
</dbReference>
<dbReference type="InterPro" id="IPR035595">
    <property type="entry name" value="UDP_glycos_trans_CS"/>
</dbReference>
<keyword evidence="7" id="KW-1185">Reference proteome</keyword>
<dbReference type="Gene3D" id="3.40.50.2000">
    <property type="entry name" value="Glycogen Phosphorylase B"/>
    <property type="match status" value="2"/>
</dbReference>
<sequence>MEKRENVDEVVVVMVPFYGQGHLNQFLHLACLISSYGLPIYYVSLPTYNNLIKLRANALNPSELSKIHFHDLPAPDLTAPPTTIPSASKIPDHYLSQPLWNSCVLLREPIASFLADISSKARRVVVIHDPFTAYNVQDFASLPNAESYLLGGNSCFETYCSHICPALGLPIPLEADLLKRLPSTEGTFNDDIFKHLAPFQYQYMGKRSGDIHNTSPLIEGGSAFIDSMAQLVNAQNIKQWAIGPILPTKLDHHSTKENECLDWLNKQPPRSVLFVSFGTSTEFSDEQINELAMGLELSKQKFIWVLRDADKGYVLPGKSRRLELPEGFEERVKGVQGLVVRGWAPQPEILAHPSTGGFMSHCGWNSCIESITIGMPMAAWPMHSDQPKNGFLVTDILKTGLIVREWAKHKELVTASTIENVVRKLMASEEGDEVRKRAQKLGESVRQSREKGGVSRIQLDSFIAHITR</sequence>
<comment type="caution">
    <text evidence="6">The sequence shown here is derived from an EMBL/GenBank/DDBJ whole genome shotgun (WGS) entry which is preliminary data.</text>
</comment>
<evidence type="ECO:0000313" key="7">
    <source>
        <dbReference type="Proteomes" id="UP000823775"/>
    </source>
</evidence>
<dbReference type="InterPro" id="IPR058980">
    <property type="entry name" value="Glyco_transf_N"/>
</dbReference>
<proteinExistence type="inferred from homology"/>
<name>A0ABS8SVI1_DATST</name>
<evidence type="ECO:0000259" key="5">
    <source>
        <dbReference type="Pfam" id="PF26168"/>
    </source>
</evidence>
<accession>A0ABS8SVI1</accession>
<dbReference type="Proteomes" id="UP000823775">
    <property type="component" value="Unassembled WGS sequence"/>
</dbReference>
<evidence type="ECO:0000256" key="2">
    <source>
        <dbReference type="ARBA" id="ARBA00022679"/>
    </source>
</evidence>
<keyword evidence="2 3" id="KW-0808">Transferase</keyword>
<organism evidence="6 7">
    <name type="scientific">Datura stramonium</name>
    <name type="common">Jimsonweed</name>
    <name type="synonym">Common thornapple</name>
    <dbReference type="NCBI Taxonomy" id="4076"/>
    <lineage>
        <taxon>Eukaryota</taxon>
        <taxon>Viridiplantae</taxon>
        <taxon>Streptophyta</taxon>
        <taxon>Embryophyta</taxon>
        <taxon>Tracheophyta</taxon>
        <taxon>Spermatophyta</taxon>
        <taxon>Magnoliopsida</taxon>
        <taxon>eudicotyledons</taxon>
        <taxon>Gunneridae</taxon>
        <taxon>Pentapetalae</taxon>
        <taxon>asterids</taxon>
        <taxon>lamiids</taxon>
        <taxon>Solanales</taxon>
        <taxon>Solanaceae</taxon>
        <taxon>Solanoideae</taxon>
        <taxon>Datureae</taxon>
        <taxon>Datura</taxon>
    </lineage>
</organism>
<evidence type="ECO:0000256" key="3">
    <source>
        <dbReference type="RuleBase" id="RU003718"/>
    </source>
</evidence>
<comment type="similarity">
    <text evidence="1 3">Belongs to the UDP-glycosyltransferase family.</text>
</comment>
<evidence type="ECO:0000313" key="6">
    <source>
        <dbReference type="EMBL" id="MCD7463034.1"/>
    </source>
</evidence>